<dbReference type="Pfam" id="PF00059">
    <property type="entry name" value="Lectin_C"/>
    <property type="match status" value="1"/>
</dbReference>
<dbReference type="InterPro" id="IPR016186">
    <property type="entry name" value="C-type_lectin-like/link_sf"/>
</dbReference>
<dbReference type="InterPro" id="IPR016187">
    <property type="entry name" value="CTDL_fold"/>
</dbReference>
<reference evidence="2" key="1">
    <citation type="submission" date="2025-08" db="UniProtKB">
        <authorList>
            <consortium name="Ensembl"/>
        </authorList>
    </citation>
    <scope>IDENTIFICATION</scope>
</reference>
<evidence type="ECO:0000259" key="1">
    <source>
        <dbReference type="PROSITE" id="PS50041"/>
    </source>
</evidence>
<dbReference type="AlphaFoldDB" id="A0A8C6WQ09"/>
<dbReference type="SUPFAM" id="SSF56436">
    <property type="entry name" value="C-type lectin-like"/>
    <property type="match status" value="1"/>
</dbReference>
<dbReference type="Gene3D" id="3.10.100.10">
    <property type="entry name" value="Mannose-Binding Protein A, subunit A"/>
    <property type="match status" value="1"/>
</dbReference>
<protein>
    <recommendedName>
        <fullName evidence="1">C-type lectin domain-containing protein</fullName>
    </recommendedName>
</protein>
<evidence type="ECO:0000313" key="3">
    <source>
        <dbReference type="Proteomes" id="UP000694523"/>
    </source>
</evidence>
<dbReference type="InterPro" id="IPR001304">
    <property type="entry name" value="C-type_lectin-like"/>
</dbReference>
<keyword evidence="3" id="KW-1185">Reference proteome</keyword>
<accession>A0A8C6WQ09</accession>
<evidence type="ECO:0000313" key="2">
    <source>
        <dbReference type="Ensembl" id="ENSNMLP00000023116.1"/>
    </source>
</evidence>
<organism evidence="2 3">
    <name type="scientific">Neogobius melanostomus</name>
    <name type="common">round goby</name>
    <dbReference type="NCBI Taxonomy" id="47308"/>
    <lineage>
        <taxon>Eukaryota</taxon>
        <taxon>Metazoa</taxon>
        <taxon>Chordata</taxon>
        <taxon>Craniata</taxon>
        <taxon>Vertebrata</taxon>
        <taxon>Euteleostomi</taxon>
        <taxon>Actinopterygii</taxon>
        <taxon>Neopterygii</taxon>
        <taxon>Teleostei</taxon>
        <taxon>Neoteleostei</taxon>
        <taxon>Acanthomorphata</taxon>
        <taxon>Gobiaria</taxon>
        <taxon>Gobiiformes</taxon>
        <taxon>Gobioidei</taxon>
        <taxon>Gobiidae</taxon>
        <taxon>Benthophilinae</taxon>
        <taxon>Neogobiini</taxon>
        <taxon>Neogobius</taxon>
    </lineage>
</organism>
<dbReference type="PANTHER" id="PTHR45784:SF3">
    <property type="entry name" value="C-TYPE LECTIN DOMAIN FAMILY 4 MEMBER K-LIKE-RELATED"/>
    <property type="match status" value="1"/>
</dbReference>
<dbReference type="Ensembl" id="ENSNMLT00000025873.1">
    <property type="protein sequence ID" value="ENSNMLP00000023116.1"/>
    <property type="gene ID" value="ENSNMLG00000014897.1"/>
</dbReference>
<dbReference type="Proteomes" id="UP000694523">
    <property type="component" value="Unplaced"/>
</dbReference>
<dbReference type="SMART" id="SM00034">
    <property type="entry name" value="CLECT"/>
    <property type="match status" value="1"/>
</dbReference>
<name>A0A8C6WQ09_9GOBI</name>
<proteinExistence type="predicted"/>
<feature type="domain" description="C-type lectin" evidence="1">
    <location>
        <begin position="37"/>
        <end position="142"/>
    </location>
</feature>
<dbReference type="PANTHER" id="PTHR45784">
    <property type="entry name" value="C-TYPE LECTIN DOMAIN FAMILY 20 MEMBER A-RELATED"/>
    <property type="match status" value="1"/>
</dbReference>
<dbReference type="PROSITE" id="PS50041">
    <property type="entry name" value="C_TYPE_LECTIN_2"/>
    <property type="match status" value="1"/>
</dbReference>
<reference evidence="2" key="2">
    <citation type="submission" date="2025-09" db="UniProtKB">
        <authorList>
            <consortium name="Ensembl"/>
        </authorList>
    </citation>
    <scope>IDENTIFICATION</scope>
</reference>
<sequence length="144" mass="16901">MGRGKICSKQHIYFCNVQQKFQIDICNLKSSLLYSPYTLTSSQMDWLGAREFCRSHHTDLASVRNAAESQMINEVSGDLEVWVGLFRDPWVWSDDDYSSFRHWVTGKEVYTTEDPACVAMLKSQYRRWDERPCGQKLPFICHYE</sequence>